<name>A0A375GQ26_9BURK</name>
<comment type="caution">
    <text evidence="1">The sequence shown here is derived from an EMBL/GenBank/DDBJ whole genome shotgun (WGS) entry which is preliminary data.</text>
</comment>
<evidence type="ECO:0000313" key="1">
    <source>
        <dbReference type="EMBL" id="SPC23605.1"/>
    </source>
</evidence>
<dbReference type="EMBL" id="OGUS01000142">
    <property type="protein sequence ID" value="SPC23605.1"/>
    <property type="molecule type" value="Genomic_DNA"/>
</dbReference>
<protein>
    <submittedName>
        <fullName evidence="1">Uncharacterized protein</fullName>
    </submittedName>
</protein>
<sequence length="119" mass="13113">MTIPRPPSLPPAVRCPARDPAAEPLWRSATPSPLALASRCLPLCPLSEPSTRHSSLSSQAEVTLFQMYQTRDFPQLSAFPISLCPNPRHADGCHRRGIDAPTQGNCLISKDSRYQRHGR</sequence>
<accession>A0A375GQ26</accession>
<gene>
    <name evidence="1" type="ORF">CO2235_MP70254</name>
</gene>
<dbReference type="Proteomes" id="UP000256862">
    <property type="component" value="Plasmid CO2235_mp"/>
</dbReference>
<organism evidence="1">
    <name type="scientific">Cupriavidus oxalaticus</name>
    <dbReference type="NCBI Taxonomy" id="96344"/>
    <lineage>
        <taxon>Bacteria</taxon>
        <taxon>Pseudomonadati</taxon>
        <taxon>Pseudomonadota</taxon>
        <taxon>Betaproteobacteria</taxon>
        <taxon>Burkholderiales</taxon>
        <taxon>Burkholderiaceae</taxon>
        <taxon>Cupriavidus</taxon>
    </lineage>
</organism>
<proteinExistence type="predicted"/>
<reference evidence="1" key="1">
    <citation type="submission" date="2018-01" db="EMBL/GenBank/DDBJ databases">
        <authorList>
            <person name="Clerissi C."/>
        </authorList>
    </citation>
    <scope>NUCLEOTIDE SEQUENCE</scope>
    <source>
        <strain evidence="1">Cupriavidus oxalaticus LMG 2235</strain>
    </source>
</reference>
<dbReference type="AlphaFoldDB" id="A0A375GQ26"/>